<organism evidence="5 6">
    <name type="scientific">Anaeromyces robustus</name>
    <dbReference type="NCBI Taxonomy" id="1754192"/>
    <lineage>
        <taxon>Eukaryota</taxon>
        <taxon>Fungi</taxon>
        <taxon>Fungi incertae sedis</taxon>
        <taxon>Chytridiomycota</taxon>
        <taxon>Chytridiomycota incertae sedis</taxon>
        <taxon>Neocallimastigomycetes</taxon>
        <taxon>Neocallimastigales</taxon>
        <taxon>Neocallimastigaceae</taxon>
        <taxon>Anaeromyces</taxon>
    </lineage>
</organism>
<accession>A0A1Y1X6J9</accession>
<dbReference type="SUPFAM" id="SSF51445">
    <property type="entry name" value="(Trans)glycosidases"/>
    <property type="match status" value="1"/>
</dbReference>
<dbReference type="EC" id="3.2.1.22" evidence="2"/>
<dbReference type="AlphaFoldDB" id="A0A1Y1X6J9"/>
<evidence type="ECO:0000256" key="1">
    <source>
        <dbReference type="ARBA" id="ARBA00001255"/>
    </source>
</evidence>
<dbReference type="PANTHER" id="PTHR35273:SF2">
    <property type="entry name" value="ALPHA-GALACTOSIDASE"/>
    <property type="match status" value="1"/>
</dbReference>
<dbReference type="Pfam" id="PF03537">
    <property type="entry name" value="Glyco_hydro_114"/>
    <property type="match status" value="1"/>
</dbReference>
<evidence type="ECO:0000313" key="5">
    <source>
        <dbReference type="EMBL" id="ORX81006.1"/>
    </source>
</evidence>
<dbReference type="OrthoDB" id="2108802at2759"/>
<sequence>MISIRTIFLFYILIHLSVINALWQPISGLTWNWVLGENPNKLTIKKNEFDVIDIDLFDATKSTINDMHNLGLKVICYFSAGTYEPFREEAKGMKNIKGLVRTKMEDWDEYWLDYRIEELKPFIMDFLDVAQYKGCDGVEFDNVDAYSNTEWKDALTEEDQIKYNRWLAQEAHSRNLAAGLKNCIELLDILKDDFDFTINEECSDYEECKEYTTFLNSNKPVFVALYGLVTNKKFVSKVCSEIDGMKNGKKLSIIIKDPNQNLEYPYTQFIYEEFCEYNSSVKNLFKK</sequence>
<comment type="caution">
    <text evidence="5">The sequence shown here is derived from an EMBL/GenBank/DDBJ whole genome shotgun (WGS) entry which is preliminary data.</text>
</comment>
<dbReference type="Proteomes" id="UP000193944">
    <property type="component" value="Unassembled WGS sequence"/>
</dbReference>
<dbReference type="STRING" id="1754192.A0A1Y1X6J9"/>
<dbReference type="InterPro" id="IPR013785">
    <property type="entry name" value="Aldolase_TIM"/>
</dbReference>
<dbReference type="InterPro" id="IPR017853">
    <property type="entry name" value="GH"/>
</dbReference>
<proteinExistence type="predicted"/>
<protein>
    <recommendedName>
        <fullName evidence="2">alpha-galactosidase</fullName>
        <ecNumber evidence="2">3.2.1.22</ecNumber>
    </recommendedName>
</protein>
<keyword evidence="6" id="KW-1185">Reference proteome</keyword>
<keyword evidence="3" id="KW-0732">Signal</keyword>
<reference evidence="5 6" key="1">
    <citation type="submission" date="2016-08" db="EMBL/GenBank/DDBJ databases">
        <title>A Parts List for Fungal Cellulosomes Revealed by Comparative Genomics.</title>
        <authorList>
            <consortium name="DOE Joint Genome Institute"/>
            <person name="Haitjema C.H."/>
            <person name="Gilmore S.P."/>
            <person name="Henske J.K."/>
            <person name="Solomon K.V."/>
            <person name="De Groot R."/>
            <person name="Kuo A."/>
            <person name="Mondo S.J."/>
            <person name="Salamov A.A."/>
            <person name="Labutti K."/>
            <person name="Zhao Z."/>
            <person name="Chiniquy J."/>
            <person name="Barry K."/>
            <person name="Brewer H.M."/>
            <person name="Purvine S.O."/>
            <person name="Wright A.T."/>
            <person name="Boxma B."/>
            <person name="Van Alen T."/>
            <person name="Hackstein J.H."/>
            <person name="Baker S.E."/>
            <person name="Grigoriev I.V."/>
            <person name="O'Malley M.A."/>
        </authorList>
    </citation>
    <scope>NUCLEOTIDE SEQUENCE [LARGE SCALE GENOMIC DNA]</scope>
    <source>
        <strain evidence="5 6">S4</strain>
    </source>
</reference>
<name>A0A1Y1X6J9_9FUNG</name>
<evidence type="ECO:0000313" key="6">
    <source>
        <dbReference type="Proteomes" id="UP000193944"/>
    </source>
</evidence>
<dbReference type="PANTHER" id="PTHR35273">
    <property type="entry name" value="ALPHA-1,4 POLYGALACTOSAMINIDASE, PUTATIVE (AFU_ORTHOLOGUE AFUA_3G07890)-RELATED"/>
    <property type="match status" value="1"/>
</dbReference>
<dbReference type="InterPro" id="IPR004352">
    <property type="entry name" value="GH114_TIM-barrel"/>
</dbReference>
<feature type="signal peptide" evidence="3">
    <location>
        <begin position="1"/>
        <end position="28"/>
    </location>
</feature>
<feature type="chain" id="PRO_5012327408" description="alpha-galactosidase" evidence="3">
    <location>
        <begin position="29"/>
        <end position="287"/>
    </location>
</feature>
<dbReference type="Gene3D" id="3.20.20.70">
    <property type="entry name" value="Aldolase class I"/>
    <property type="match status" value="1"/>
</dbReference>
<evidence type="ECO:0000256" key="3">
    <source>
        <dbReference type="SAM" id="SignalP"/>
    </source>
</evidence>
<reference evidence="5 6" key="2">
    <citation type="submission" date="2016-08" db="EMBL/GenBank/DDBJ databases">
        <title>Pervasive Adenine N6-methylation of Active Genes in Fungi.</title>
        <authorList>
            <consortium name="DOE Joint Genome Institute"/>
            <person name="Mondo S.J."/>
            <person name="Dannebaum R.O."/>
            <person name="Kuo R.C."/>
            <person name="Labutti K."/>
            <person name="Haridas S."/>
            <person name="Kuo A."/>
            <person name="Salamov A."/>
            <person name="Ahrendt S.R."/>
            <person name="Lipzen A."/>
            <person name="Sullivan W."/>
            <person name="Andreopoulos W.B."/>
            <person name="Clum A."/>
            <person name="Lindquist E."/>
            <person name="Daum C."/>
            <person name="Ramamoorthy G.K."/>
            <person name="Gryganskyi A."/>
            <person name="Culley D."/>
            <person name="Magnuson J.K."/>
            <person name="James T.Y."/>
            <person name="O'Malley M.A."/>
            <person name="Stajich J.E."/>
            <person name="Spatafora J.W."/>
            <person name="Visel A."/>
            <person name="Grigoriev I.V."/>
        </authorList>
    </citation>
    <scope>NUCLEOTIDE SEQUENCE [LARGE SCALE GENOMIC DNA]</scope>
    <source>
        <strain evidence="5 6">S4</strain>
    </source>
</reference>
<evidence type="ECO:0000259" key="4">
    <source>
        <dbReference type="Pfam" id="PF03537"/>
    </source>
</evidence>
<comment type="catalytic activity">
    <reaction evidence="1">
        <text>Hydrolysis of terminal, non-reducing alpha-D-galactose residues in alpha-D-galactosides, including galactose oligosaccharides, galactomannans and galactolipids.</text>
        <dbReference type="EC" id="3.2.1.22"/>
    </reaction>
</comment>
<feature type="domain" description="Glycoside-hydrolase family GH114 TIM-barrel" evidence="4">
    <location>
        <begin position="30"/>
        <end position="259"/>
    </location>
</feature>
<dbReference type="GO" id="GO:0004557">
    <property type="term" value="F:alpha-galactosidase activity"/>
    <property type="evidence" value="ECO:0007669"/>
    <property type="project" value="UniProtKB-EC"/>
</dbReference>
<gene>
    <name evidence="5" type="ORF">BCR32DRAFT_268528</name>
</gene>
<evidence type="ECO:0000256" key="2">
    <source>
        <dbReference type="ARBA" id="ARBA00012755"/>
    </source>
</evidence>
<dbReference type="EMBL" id="MCFG01000129">
    <property type="protein sequence ID" value="ORX81006.1"/>
    <property type="molecule type" value="Genomic_DNA"/>
</dbReference>